<gene>
    <name evidence="1" type="ORF">DHL47_07305</name>
</gene>
<evidence type="ECO:0000313" key="1">
    <source>
        <dbReference type="EMBL" id="MBP2621123.1"/>
    </source>
</evidence>
<protein>
    <submittedName>
        <fullName evidence="1">Phage major tail protein, TP901-1 family</fullName>
    </submittedName>
</protein>
<dbReference type="InterPro" id="IPR011855">
    <property type="entry name" value="Phgtail_TP901_1"/>
</dbReference>
<accession>A0ABS5AY02</accession>
<comment type="caution">
    <text evidence="1">The sequence shown here is derived from an EMBL/GenBank/DDBJ whole genome shotgun (WGS) entry which is preliminary data.</text>
</comment>
<reference evidence="1 2" key="1">
    <citation type="submission" date="2018-05" db="EMBL/GenBank/DDBJ databases">
        <title>Draft genome sequence of Streptococcus panodentis CCUG 70867T.</title>
        <authorList>
            <person name="Salva-Serra F."/>
            <person name="Mendez V."/>
            <person name="Jaen-Luchoro D."/>
            <person name="Gonzales-Siles L."/>
            <person name="Karlsson R."/>
            <person name="Engstrom-Jakobsson H."/>
            <person name="Busquets A."/>
            <person name="Gomila M."/>
            <person name="Pineiro-Iglesias B."/>
            <person name="Bennasar-Figueras A."/>
            <person name="Seeger M."/>
            <person name="Moore E."/>
        </authorList>
    </citation>
    <scope>NUCLEOTIDE SEQUENCE [LARGE SCALE GENOMIC DNA]</scope>
    <source>
        <strain evidence="1 2">CCUG 70867</strain>
    </source>
</reference>
<name>A0ABS5AY02_9STRE</name>
<proteinExistence type="predicted"/>
<dbReference type="RefSeq" id="WP_209551369.1">
    <property type="nucleotide sequence ID" value="NZ_QFAY01000013.1"/>
</dbReference>
<dbReference type="NCBIfam" id="TIGR02126">
    <property type="entry name" value="phgtail_TP901_1"/>
    <property type="match status" value="1"/>
</dbReference>
<evidence type="ECO:0000313" key="2">
    <source>
        <dbReference type="Proteomes" id="UP001519349"/>
    </source>
</evidence>
<dbReference type="EMBL" id="QFAY01000013">
    <property type="protein sequence ID" value="MBP2621123.1"/>
    <property type="molecule type" value="Genomic_DNA"/>
</dbReference>
<keyword evidence="2" id="KW-1185">Reference proteome</keyword>
<organism evidence="1 2">
    <name type="scientific">Streptococcus panodentis</name>
    <dbReference type="NCBI Taxonomy" id="1581472"/>
    <lineage>
        <taxon>Bacteria</taxon>
        <taxon>Bacillati</taxon>
        <taxon>Bacillota</taxon>
        <taxon>Bacilli</taxon>
        <taxon>Lactobacillales</taxon>
        <taxon>Streptococcaceae</taxon>
        <taxon>Streptococcus</taxon>
    </lineage>
</organism>
<sequence>MTEEKGKVKITTAKPIVGKKVFYFIQSIHAEKGTGALLPAYRTDGSMTLGGEYQDEQTQQGRLLEKSSDEHSIELTQYFAPMDPSVNVILDAQAKGDSIKIWRVVVDESVKSQIGEDPNKKDAYPAKFGYAKITDDVEFNDGVEEFVELSYTAGIVGRLQDGKFPLSAEELALLNDIYEYQNPGETTGDYDNIQK</sequence>
<dbReference type="Proteomes" id="UP001519349">
    <property type="component" value="Unassembled WGS sequence"/>
</dbReference>